<dbReference type="HOGENOM" id="CLU_151949_0_0_6"/>
<dbReference type="KEGG" id="pprc:PFLCHA0_c34810"/>
<keyword evidence="1" id="KW-0732">Signal</keyword>
<dbReference type="GeneID" id="57476469"/>
<name>A0A2C9ENL0_PSEPH</name>
<dbReference type="Proteomes" id="UP000013940">
    <property type="component" value="Chromosome"/>
</dbReference>
<reference evidence="3" key="1">
    <citation type="journal article" date="2014" name="Genome Announc.">
        <title>Full-genome sequence of the plant growth-promoting bacterium Pseudomonas protegens CHA0.</title>
        <authorList>
            <person name="Jousset A."/>
            <person name="Schuldes J."/>
            <person name="Keel C."/>
            <person name="Maurhofer M."/>
            <person name="Daniel R."/>
            <person name="Scheu S."/>
            <person name="Thuermer A."/>
        </authorList>
    </citation>
    <scope>NUCLEOTIDE SEQUENCE [LARGE SCALE GENOMIC DNA]</scope>
    <source>
        <strain evidence="3">DSM 19095 / LMG 27888 / CFBP 6595 / CHA0</strain>
    </source>
</reference>
<gene>
    <name evidence="2" type="ORF">PFLCHA0_c34810</name>
</gene>
<evidence type="ECO:0000256" key="1">
    <source>
        <dbReference type="SAM" id="SignalP"/>
    </source>
</evidence>
<proteinExistence type="predicted"/>
<accession>A0A2C9ENL0</accession>
<organism evidence="2 3">
    <name type="scientific">Pseudomonas protegens (strain DSM 19095 / LMG 27888 / CFBP 6595 / CHA0)</name>
    <dbReference type="NCBI Taxonomy" id="1124983"/>
    <lineage>
        <taxon>Bacteria</taxon>
        <taxon>Pseudomonadati</taxon>
        <taxon>Pseudomonadota</taxon>
        <taxon>Gammaproteobacteria</taxon>
        <taxon>Pseudomonadales</taxon>
        <taxon>Pseudomonadaceae</taxon>
        <taxon>Pseudomonas</taxon>
    </lineage>
</organism>
<dbReference type="PROSITE" id="PS51257">
    <property type="entry name" value="PROKAR_LIPOPROTEIN"/>
    <property type="match status" value="1"/>
</dbReference>
<feature type="chain" id="PRO_5012835727" evidence="1">
    <location>
        <begin position="20"/>
        <end position="131"/>
    </location>
</feature>
<dbReference type="RefSeq" id="WP_011061727.1">
    <property type="nucleotide sequence ID" value="NC_021237.1"/>
</dbReference>
<keyword evidence="2" id="KW-0449">Lipoprotein</keyword>
<sequence>MKRLLALGIAAILLSGCSAIPTLPEAQARNYWKNRPVGEAIEHFGVPNQVATAPEKDWVVLIYKRDTSYTSREALGTYTGPQNGQLVHAEYWGDVTNSASCEIRVAINRARQVDYLLTRGRCAGIKLKPEA</sequence>
<dbReference type="AlphaFoldDB" id="A0A2C9ENL0"/>
<evidence type="ECO:0000313" key="2">
    <source>
        <dbReference type="EMBL" id="AGL85250.1"/>
    </source>
</evidence>
<evidence type="ECO:0000313" key="3">
    <source>
        <dbReference type="Proteomes" id="UP000013940"/>
    </source>
</evidence>
<protein>
    <submittedName>
        <fullName evidence="2">Putative lipoprotein</fullName>
    </submittedName>
</protein>
<feature type="signal peptide" evidence="1">
    <location>
        <begin position="1"/>
        <end position="19"/>
    </location>
</feature>
<dbReference type="EMBL" id="CP003190">
    <property type="protein sequence ID" value="AGL85250.1"/>
    <property type="molecule type" value="Genomic_DNA"/>
</dbReference>